<reference evidence="3" key="1">
    <citation type="submission" date="2018-05" db="EMBL/GenBank/DDBJ databases">
        <title>Leptospira yasudae sp. nov. and Leptospira stimsonii sp. nov., two pathogenic species of the genus Leptospira isolated from environmental sources.</title>
        <authorList>
            <person name="Casanovas-Massana A."/>
            <person name="Hamond C."/>
            <person name="Santos L.A."/>
            <person name="Hacker K.P."/>
            <person name="Balassiano I."/>
            <person name="Medeiros M.A."/>
            <person name="Reis M.G."/>
            <person name="Ko A.I."/>
            <person name="Wunder E.A."/>
        </authorList>
    </citation>
    <scope>NUCLEOTIDE SEQUENCE [LARGE SCALE GENOMIC DNA]</scope>
    <source>
        <strain evidence="3">AMB6-RJ</strain>
    </source>
</reference>
<feature type="transmembrane region" description="Helical" evidence="1">
    <location>
        <begin position="125"/>
        <end position="145"/>
    </location>
</feature>
<evidence type="ECO:0000256" key="1">
    <source>
        <dbReference type="SAM" id="Phobius"/>
    </source>
</evidence>
<feature type="transmembrane region" description="Helical" evidence="1">
    <location>
        <begin position="190"/>
        <end position="210"/>
    </location>
</feature>
<feature type="transmembrane region" description="Helical" evidence="1">
    <location>
        <begin position="317"/>
        <end position="335"/>
    </location>
</feature>
<dbReference type="RefSeq" id="WP_118980917.1">
    <property type="nucleotide sequence ID" value="NZ_QHCS01000001.1"/>
</dbReference>
<protein>
    <recommendedName>
        <fullName evidence="4">DUF2029 domain-containing protein</fullName>
    </recommendedName>
</protein>
<comment type="caution">
    <text evidence="2">The sequence shown here is derived from an EMBL/GenBank/DDBJ whole genome shotgun (WGS) entry which is preliminary data.</text>
</comment>
<feature type="transmembrane region" description="Helical" evidence="1">
    <location>
        <begin position="157"/>
        <end position="184"/>
    </location>
</feature>
<evidence type="ECO:0000313" key="3">
    <source>
        <dbReference type="Proteomes" id="UP000266669"/>
    </source>
</evidence>
<feature type="transmembrane region" description="Helical" evidence="1">
    <location>
        <begin position="231"/>
        <end position="254"/>
    </location>
</feature>
<name>A0A8B3CUI0_9LEPT</name>
<accession>A0A8B3CUI0</accession>
<dbReference type="EMBL" id="QHCS01000001">
    <property type="protein sequence ID" value="RHX88345.1"/>
    <property type="molecule type" value="Genomic_DNA"/>
</dbReference>
<proteinExistence type="predicted"/>
<feature type="transmembrane region" description="Helical" evidence="1">
    <location>
        <begin position="260"/>
        <end position="279"/>
    </location>
</feature>
<organism evidence="2 3">
    <name type="scientific">Leptospira stimsonii</name>
    <dbReference type="NCBI Taxonomy" id="2202203"/>
    <lineage>
        <taxon>Bacteria</taxon>
        <taxon>Pseudomonadati</taxon>
        <taxon>Spirochaetota</taxon>
        <taxon>Spirochaetia</taxon>
        <taxon>Leptospirales</taxon>
        <taxon>Leptospiraceae</taxon>
        <taxon>Leptospira</taxon>
    </lineage>
</organism>
<dbReference type="AlphaFoldDB" id="A0A8B3CUI0"/>
<dbReference type="Proteomes" id="UP000266669">
    <property type="component" value="Unassembled WGS sequence"/>
</dbReference>
<evidence type="ECO:0008006" key="4">
    <source>
        <dbReference type="Google" id="ProtNLM"/>
    </source>
</evidence>
<keyword evidence="1" id="KW-0812">Transmembrane</keyword>
<evidence type="ECO:0000313" key="2">
    <source>
        <dbReference type="EMBL" id="RHX88345.1"/>
    </source>
</evidence>
<sequence length="402" mass="46866">MTKQILKSVTIPFLIILFRDIRLFITPRLWAEEGTIYFREAFFGGFKSIFEPSLGYYSFFPRTFSYIASLFPIEMAPLIMTIFSLSIWLIPHILIGLSKNEYLLSYRNKTICSLVLILTAPSDEIFINSINLHFLTPWILILIGIDNFQKVSKTQTVIYLILIWLSILNGPVAMFVLPIYAYFILSQKKIKFLFISMLPVLIQLFCIINYDSKNSIYDRFDFSLKEFGQVFYYRTLIYPYLGSFSVPHSLFNLIGMQKILNFQNTIFIFYLCFILYSIYKKNKFTSSLLLGSLIVSILTYASALNPKYPGLLIGGDRYFYLPNTMISIGHLFFILQENRIMRFTASFSLLLILLCLYSSGTEYITKSPYCSDCANWKTEVQQNFKTSKKIEIWPKGWSIDFN</sequence>
<feature type="transmembrane region" description="Helical" evidence="1">
    <location>
        <begin position="286"/>
        <end position="305"/>
    </location>
</feature>
<feature type="transmembrane region" description="Helical" evidence="1">
    <location>
        <begin position="342"/>
        <end position="360"/>
    </location>
</feature>
<feature type="transmembrane region" description="Helical" evidence="1">
    <location>
        <begin position="64"/>
        <end position="90"/>
    </location>
</feature>
<keyword evidence="1" id="KW-1133">Transmembrane helix</keyword>
<keyword evidence="1" id="KW-0472">Membrane</keyword>
<gene>
    <name evidence="2" type="ORF">DLM78_05215</name>
</gene>